<evidence type="ECO:0000259" key="1">
    <source>
        <dbReference type="PROSITE" id="PS51186"/>
    </source>
</evidence>
<dbReference type="RefSeq" id="WP_425582359.1">
    <property type="nucleotide sequence ID" value="NZ_BAAAPF010000068.1"/>
</dbReference>
<dbReference type="EMBL" id="BAAAPF010000068">
    <property type="protein sequence ID" value="GAA2122741.1"/>
    <property type="molecule type" value="Genomic_DNA"/>
</dbReference>
<dbReference type="Gene3D" id="3.40.630.30">
    <property type="match status" value="1"/>
</dbReference>
<dbReference type="InterPro" id="IPR000182">
    <property type="entry name" value="GNAT_dom"/>
</dbReference>
<organism evidence="2 3">
    <name type="scientific">Streptomyces synnematoformans</name>
    <dbReference type="NCBI Taxonomy" id="415721"/>
    <lineage>
        <taxon>Bacteria</taxon>
        <taxon>Bacillati</taxon>
        <taxon>Actinomycetota</taxon>
        <taxon>Actinomycetes</taxon>
        <taxon>Kitasatosporales</taxon>
        <taxon>Streptomycetaceae</taxon>
        <taxon>Streptomyces</taxon>
    </lineage>
</organism>
<dbReference type="Pfam" id="PF00583">
    <property type="entry name" value="Acetyltransf_1"/>
    <property type="match status" value="1"/>
</dbReference>
<keyword evidence="3" id="KW-1185">Reference proteome</keyword>
<evidence type="ECO:0000313" key="2">
    <source>
        <dbReference type="EMBL" id="GAA2122741.1"/>
    </source>
</evidence>
<feature type="domain" description="N-acetyltransferase" evidence="1">
    <location>
        <begin position="14"/>
        <end position="177"/>
    </location>
</feature>
<comment type="caution">
    <text evidence="2">The sequence shown here is derived from an EMBL/GenBank/DDBJ whole genome shotgun (WGS) entry which is preliminary data.</text>
</comment>
<dbReference type="InterPro" id="IPR016181">
    <property type="entry name" value="Acyl_CoA_acyltransferase"/>
</dbReference>
<dbReference type="PROSITE" id="PS51186">
    <property type="entry name" value="GNAT"/>
    <property type="match status" value="1"/>
</dbReference>
<gene>
    <name evidence="2" type="ORF">GCM10009802_26800</name>
</gene>
<evidence type="ECO:0000313" key="3">
    <source>
        <dbReference type="Proteomes" id="UP001500443"/>
    </source>
</evidence>
<dbReference type="SUPFAM" id="SSF55729">
    <property type="entry name" value="Acyl-CoA N-acyltransferases (Nat)"/>
    <property type="match status" value="1"/>
</dbReference>
<reference evidence="2 3" key="1">
    <citation type="journal article" date="2019" name="Int. J. Syst. Evol. Microbiol.">
        <title>The Global Catalogue of Microorganisms (GCM) 10K type strain sequencing project: providing services to taxonomists for standard genome sequencing and annotation.</title>
        <authorList>
            <consortium name="The Broad Institute Genomics Platform"/>
            <consortium name="The Broad Institute Genome Sequencing Center for Infectious Disease"/>
            <person name="Wu L."/>
            <person name="Ma J."/>
        </authorList>
    </citation>
    <scope>NUCLEOTIDE SEQUENCE [LARGE SCALE GENOMIC DNA]</scope>
    <source>
        <strain evidence="2 3">JCM 15481</strain>
    </source>
</reference>
<sequence>MARYRTPVCAPADVRIRHIAAHDWGAIAALEDRAYAGRALAEGRAALQARARPSPGTCFVLDARGTPGGYLLALPYPPSRCPELHGTEEAEEAGHALANLHLHDIVVAEHLRGAGLAGRLLARLTAAARARRYERISLVAVAGSAAFWSRRGYRPHPDVTPPAGYGPRAVYMSRAVLHSRDGG</sequence>
<accession>A0ABN2YAA8</accession>
<proteinExistence type="predicted"/>
<dbReference type="Proteomes" id="UP001500443">
    <property type="component" value="Unassembled WGS sequence"/>
</dbReference>
<name>A0ABN2YAA8_9ACTN</name>
<protein>
    <submittedName>
        <fullName evidence="2">GNAT family N-acetyltransferase</fullName>
    </submittedName>
</protein>